<protein>
    <submittedName>
        <fullName evidence="2">Lipoprotein</fullName>
    </submittedName>
</protein>
<keyword evidence="2" id="KW-0449">Lipoprotein</keyword>
<proteinExistence type="predicted"/>
<dbReference type="PROSITE" id="PS51257">
    <property type="entry name" value="PROKAR_LIPOPROTEIN"/>
    <property type="match status" value="1"/>
</dbReference>
<dbReference type="Pfam" id="PF13620">
    <property type="entry name" value="CarboxypepD_reg"/>
    <property type="match status" value="1"/>
</dbReference>
<feature type="domain" description="DUF4382" evidence="1">
    <location>
        <begin position="37"/>
        <end position="177"/>
    </location>
</feature>
<dbReference type="Gene3D" id="2.60.40.1120">
    <property type="entry name" value="Carboxypeptidase-like, regulatory domain"/>
    <property type="match status" value="1"/>
</dbReference>
<accession>A0ABQ5QEA2</accession>
<organism evidence="2 3">
    <name type="scientific">Geothrix limicola</name>
    <dbReference type="NCBI Taxonomy" id="2927978"/>
    <lineage>
        <taxon>Bacteria</taxon>
        <taxon>Pseudomonadati</taxon>
        <taxon>Acidobacteriota</taxon>
        <taxon>Holophagae</taxon>
        <taxon>Holophagales</taxon>
        <taxon>Holophagaceae</taxon>
        <taxon>Geothrix</taxon>
    </lineage>
</organism>
<dbReference type="SUPFAM" id="SSF49464">
    <property type="entry name" value="Carboxypeptidase regulatory domain-like"/>
    <property type="match status" value="1"/>
</dbReference>
<dbReference type="InterPro" id="IPR025491">
    <property type="entry name" value="DUF4382"/>
</dbReference>
<dbReference type="InterPro" id="IPR008969">
    <property type="entry name" value="CarboxyPept-like_regulatory"/>
</dbReference>
<evidence type="ECO:0000259" key="1">
    <source>
        <dbReference type="Pfam" id="PF14321"/>
    </source>
</evidence>
<keyword evidence="3" id="KW-1185">Reference proteome</keyword>
<name>A0ABQ5QEA2_9BACT</name>
<dbReference type="Pfam" id="PF14321">
    <property type="entry name" value="DUF4382"/>
    <property type="match status" value="1"/>
</dbReference>
<evidence type="ECO:0000313" key="3">
    <source>
        <dbReference type="Proteomes" id="UP001165069"/>
    </source>
</evidence>
<dbReference type="Proteomes" id="UP001165069">
    <property type="component" value="Unassembled WGS sequence"/>
</dbReference>
<sequence>MFRMHRSFALVSGLGLALFLGCGGSGSSRTSGMGTSATMNVHLVDGPIAGFQEVNVNIQKVEINSAGTWTTLGTPNRTVNLLNLVGGVDETLISGATLPAGQYGQMRLILGSGNTVKLSDGTVQPLKVPSGMESGIKLIVNFDVAAGTTKDVWIDFDAAHSIQVIMAGASGQYILRPTIWAFDKLVTGSIHGVLTDAAGGAPLAGATVYAEGFDGSGNAFLARTTTTDATGAYTLDLLPVGSTYYVVSQPVLGSTTLTVYDAKASDGFALSAATPVFTYSAAFTADTAVGGVSGNLTPLATSSQSDQVRLFQSLSTSSGNHTFILRSGMATAGTSTETYGFTSLPAGSYSLQALRATLNLDGTTTITSSTVQPATVTAGATATVNLTL</sequence>
<comment type="caution">
    <text evidence="2">The sequence shown here is derived from an EMBL/GenBank/DDBJ whole genome shotgun (WGS) entry which is preliminary data.</text>
</comment>
<gene>
    <name evidence="2" type="ORF">GETHLI_12670</name>
</gene>
<dbReference type="EMBL" id="BSDE01000002">
    <property type="protein sequence ID" value="GLH72765.1"/>
    <property type="molecule type" value="Genomic_DNA"/>
</dbReference>
<reference evidence="2 3" key="1">
    <citation type="journal article" date="2023" name="Antonie Van Leeuwenhoek">
        <title>Mesoterricola silvestris gen. nov., sp. nov., Mesoterricola sediminis sp. nov., Geothrix oryzae sp. nov., Geothrix edaphica sp. nov., Geothrix rubra sp. nov., and Geothrix limicola sp. nov., six novel members of Acidobacteriota isolated from soils.</title>
        <authorList>
            <person name="Itoh H."/>
            <person name="Sugisawa Y."/>
            <person name="Mise K."/>
            <person name="Xu Z."/>
            <person name="Kuniyasu M."/>
            <person name="Ushijima N."/>
            <person name="Kawano K."/>
            <person name="Kobayashi E."/>
            <person name="Shiratori Y."/>
            <person name="Masuda Y."/>
            <person name="Senoo K."/>
        </authorList>
    </citation>
    <scope>NUCLEOTIDE SEQUENCE [LARGE SCALE GENOMIC DNA]</scope>
    <source>
        <strain evidence="2 3">Red804</strain>
    </source>
</reference>
<evidence type="ECO:0000313" key="2">
    <source>
        <dbReference type="EMBL" id="GLH72765.1"/>
    </source>
</evidence>